<dbReference type="InterPro" id="IPR026201">
    <property type="entry name" value="Cep290"/>
</dbReference>
<feature type="region of interest" description="Disordered" evidence="9">
    <location>
        <begin position="1624"/>
        <end position="1643"/>
    </location>
</feature>
<dbReference type="GeneTree" id="ENSGT00730000111039"/>
<evidence type="ECO:0000259" key="10">
    <source>
        <dbReference type="Pfam" id="PF16574"/>
    </source>
</evidence>
<feature type="compositionally biased region" description="Basic and acidic residues" evidence="9">
    <location>
        <begin position="1569"/>
        <end position="1595"/>
    </location>
</feature>
<feature type="region of interest" description="Disordered" evidence="9">
    <location>
        <begin position="1652"/>
        <end position="1673"/>
    </location>
</feature>
<feature type="coiled-coil region" evidence="8">
    <location>
        <begin position="2033"/>
        <end position="2074"/>
    </location>
</feature>
<feature type="region of interest" description="Disordered" evidence="9">
    <location>
        <begin position="1569"/>
        <end position="1615"/>
    </location>
</feature>
<dbReference type="GO" id="GO:0035869">
    <property type="term" value="C:ciliary transition zone"/>
    <property type="evidence" value="ECO:0007669"/>
    <property type="project" value="TreeGrafter"/>
</dbReference>
<keyword evidence="6" id="KW-0206">Cytoskeleton</keyword>
<reference evidence="11" key="3">
    <citation type="submission" date="2025-09" db="UniProtKB">
        <authorList>
            <consortium name="Ensembl"/>
        </authorList>
    </citation>
    <scope>IDENTIFICATION</scope>
</reference>
<feature type="compositionally biased region" description="Basic and acidic residues" evidence="9">
    <location>
        <begin position="1"/>
        <end position="24"/>
    </location>
</feature>
<organism evidence="11 12">
    <name type="scientific">Oncorhynchus mykiss</name>
    <name type="common">Rainbow trout</name>
    <name type="synonym">Salmo gairdneri</name>
    <dbReference type="NCBI Taxonomy" id="8022"/>
    <lineage>
        <taxon>Eukaryota</taxon>
        <taxon>Metazoa</taxon>
        <taxon>Chordata</taxon>
        <taxon>Craniata</taxon>
        <taxon>Vertebrata</taxon>
        <taxon>Euteleostomi</taxon>
        <taxon>Actinopterygii</taxon>
        <taxon>Neopterygii</taxon>
        <taxon>Teleostei</taxon>
        <taxon>Protacanthopterygii</taxon>
        <taxon>Salmoniformes</taxon>
        <taxon>Salmonidae</taxon>
        <taxon>Salmoninae</taxon>
        <taxon>Oncorhynchus</taxon>
    </lineage>
</organism>
<accession>A0A8C7QSK5</accession>
<feature type="coiled-coil region" evidence="8">
    <location>
        <begin position="211"/>
        <end position="252"/>
    </location>
</feature>
<feature type="coiled-coil region" evidence="8">
    <location>
        <begin position="906"/>
        <end position="954"/>
    </location>
</feature>
<keyword evidence="3" id="KW-0963">Cytoplasm</keyword>
<evidence type="ECO:0000256" key="3">
    <source>
        <dbReference type="ARBA" id="ARBA00022490"/>
    </source>
</evidence>
<dbReference type="GO" id="GO:1905515">
    <property type="term" value="P:non-motile cilium assembly"/>
    <property type="evidence" value="ECO:0007669"/>
    <property type="project" value="TreeGrafter"/>
</dbReference>
<keyword evidence="7" id="KW-0966">Cell projection</keyword>
<dbReference type="GO" id="GO:0097711">
    <property type="term" value="P:ciliary basal body-plasma membrane docking"/>
    <property type="evidence" value="ECO:0007669"/>
    <property type="project" value="TreeGrafter"/>
</dbReference>
<feature type="coiled-coil region" evidence="8">
    <location>
        <begin position="1302"/>
        <end position="1354"/>
    </location>
</feature>
<feature type="region of interest" description="Disordered" evidence="9">
    <location>
        <begin position="1796"/>
        <end position="1816"/>
    </location>
</feature>
<feature type="coiled-coil region" evidence="8">
    <location>
        <begin position="1404"/>
        <end position="1521"/>
    </location>
</feature>
<evidence type="ECO:0000256" key="9">
    <source>
        <dbReference type="SAM" id="MobiDB-lite"/>
    </source>
</evidence>
<feature type="compositionally biased region" description="Polar residues" evidence="9">
    <location>
        <begin position="1800"/>
        <end position="1811"/>
    </location>
</feature>
<evidence type="ECO:0000256" key="7">
    <source>
        <dbReference type="ARBA" id="ARBA00023273"/>
    </source>
</evidence>
<dbReference type="Proteomes" id="UP000694395">
    <property type="component" value="Chromosome 2"/>
</dbReference>
<dbReference type="Gene3D" id="6.10.140.920">
    <property type="match status" value="1"/>
</dbReference>
<feature type="coiled-coil region" evidence="8">
    <location>
        <begin position="377"/>
        <end position="437"/>
    </location>
</feature>
<evidence type="ECO:0000256" key="8">
    <source>
        <dbReference type="SAM" id="Coils"/>
    </source>
</evidence>
<keyword evidence="5 8" id="KW-0175">Coiled coil</keyword>
<feature type="coiled-coil region" evidence="8">
    <location>
        <begin position="733"/>
        <end position="798"/>
    </location>
</feature>
<feature type="domain" description="Centrosomal protein of 290kDa coiled-coil region" evidence="10">
    <location>
        <begin position="1057"/>
        <end position="1182"/>
    </location>
</feature>
<dbReference type="GO" id="GO:0001822">
    <property type="term" value="P:kidney development"/>
    <property type="evidence" value="ECO:0007669"/>
    <property type="project" value="TreeGrafter"/>
</dbReference>
<feature type="coiled-coil region" evidence="8">
    <location>
        <begin position="476"/>
        <end position="524"/>
    </location>
</feature>
<evidence type="ECO:0000313" key="11">
    <source>
        <dbReference type="Ensembl" id="ENSOMYP00000041036.2"/>
    </source>
</evidence>
<feature type="coiled-coil region" evidence="8">
    <location>
        <begin position="284"/>
        <end position="318"/>
    </location>
</feature>
<sequence length="2140" mass="248904">DFYRRELDQKEPVQSREESTETQRRLNSANRQLYQCMEDEEVAHLKTQNDQMQKSLEESVKEMETMTDEYNKMKIVVQQTDSIMDQLRKERDHAKLQVRELTEQIQSRAEEDDPVMAAVNAKVDEWKVVLAGKDEEIMEYQQMIRELRDKLRSTQMDTDKSNIIALQQAVLERDNQIKMLTEQVEQYTGEMERNALLIEELKKPLKKDRGASIQQRKLDELTAKLQATETRAQEAERVAELAETDARDKDKELSDTLNNMRLYESGTDGLQVAIAEIKECKNQMRVRDREAEAMTREINQLEMRINNLLDENEDLRERLGLEPKEEVDLTEFRRTKSLKQRQFQAENQVLTKEVDGDWKEPLDVNLTVSHLVPCSLHSALKEVYEHLRRELNHKERDLEHQRTQSSQFKSKYLFKENKQLEQGMKEILQAIQEAQQKNPTSQAAVSIPSLEKLVRAIEMKNSDGKFDTSLHLKAQVDQLTGRNDEIRQEMRAAREEAANTMSQLVKAKEKVTRLEADMEALRKSKGGGVIFRTLNLPDDMALSSTEVISSLNEYAVRLLREIKNKEESSQQLVAALEEYKGKFAVIRHQQGLLYKEYQSEKEVWQKEKEALREMKNKLEEQKLVDTVKIKEFNVSDRALQKDPEELRRQVAEAARRMTVLRVNEKSLTHRYTTLLEQEQHLRKDNNKLRDDFSTMQASVTQRMGYLTRYKDMAAYKLAALQKALDDSVPSSELERANKQYTELTVKYRDMLQKDNHLVQRTTNLEHLEGENISLREHITALNKELEITKEKLHTLEQAWEHINTLGNMDKAAKAVANSEIISTSRRITTLEMKELNERQRAEHAHKMYEHLRNSLRLVEERNVELETKFAELTKLYLGAQRTERELRDELADSVSKDGSNADRARITQLEKAEAELKVEASMLREVSDVAKMQVSTLEARQQSREKEVEALRRQVLDYQSQSDERALIAKLYQHIVALQLSESAAVGKLEATATRIQQLEAYLLRAEQKLDASEKSLYHARQESRNRARHLQQSIQSLRRQFAGALPLAQQEKFSQTMMRLQEDRGTAQEEKRRAEEERRRMEGKAQELELRLKGLEELIATLKDVKGAQKVNEWHKKIEEVRLQELRRGRELGVQREEISYLRSLVAEQERTIRTLEEDSVQQHTEERQMLWDQREVELERQLDLYEKQQNLIIGSAQKFEEATGALPDASLPLAHQLDFALRKIKEHVRTILETQATCKTLDEKLKEKESALWKAEQNILSRDRVINELRLRLPAAADRERLLADLAKHQEDQRESQPALKVAHQTINNLQGRLDQKEEVLKKYQNLLARARQEQEDITRRHEEEMRTLHQKLDLHTDTSLDRFKQTALELMKKPTITVPTTKHLVRLAEMEQTVVEQDRSLSSMTDRLKGLIAELDRQRNLTAMQAKEHASERAKLEERHAAQAKAMSGEAEEQRAQLGQMEKELHYLRTELEAQKQANIRSPSNTMKNLVERLKAQLNQKEKQLKALSKALLALRAEMTSHAEQQIIANASHREDSLNVQLLVDKHTKDLKARVQELNEELQGAKEAVKAGRGRENSLKEEVEGLNKDLQKSLKTHSKLQGEKEERDEEIQELKQRIKRLNSGLQGQSEPEGKGPTVEALQKKIRKLESELERRSVPESTTERKGLGLKDDKTNKEEIVRWEEGKKWQARMEKVRNILKEKERETESVSKQLSSLKELYARLEQEKAGLQRKLKGRGVTADQVVGVRTQESEKELVELKRRNAELEQQQALPRDSAMEDMNLRNHYLEDRLHSLESQKSSTSGTPSQKEYELQRENLKLSSEKLELCFQLEQANNDLPRLKDQVADLKEMYNVLKKEKAEVEKKLGHVRGAGRSGKTVPELEKTIGLMKRVVDRVQRENETLKKTPAALSQEQLTALERKHEKLKNDYEKLKRNTETQLSSRLETKTKGVEKIVMENEHLRKEIKRETEATERLRMAKTSLEMTNEKLEAELEEARQQLVAAQSRVIPEGVESKTWKATVVTRMFESKMKALEQDISQKNSSLSELRLQLREASEREEKAQRVASQLQEQVSVRAEVKKMKMELENFDPTFFEEIEDLKFNYNLEVKKNIVLEEQLKKVCEQFGVAAADIPDVSIS</sequence>
<dbReference type="GO" id="GO:0034451">
    <property type="term" value="C:centriolar satellite"/>
    <property type="evidence" value="ECO:0007669"/>
    <property type="project" value="TreeGrafter"/>
</dbReference>
<evidence type="ECO:0000256" key="1">
    <source>
        <dbReference type="ARBA" id="ARBA00004120"/>
    </source>
</evidence>
<feature type="coiled-coil region" evidence="8">
    <location>
        <begin position="1834"/>
        <end position="1868"/>
    </location>
</feature>
<dbReference type="PANTHER" id="PTHR18879">
    <property type="entry name" value="CENTROSOMAL PROTEIN OF 290 KDA"/>
    <property type="match status" value="1"/>
</dbReference>
<evidence type="ECO:0000256" key="5">
    <source>
        <dbReference type="ARBA" id="ARBA00023054"/>
    </source>
</evidence>
<comment type="subcellular location">
    <subcellularLocation>
        <location evidence="1">Cytoplasm</location>
        <location evidence="1">Cytoskeleton</location>
        <location evidence="1">Cilium basal body</location>
    </subcellularLocation>
    <subcellularLocation>
        <location evidence="2">Cytoplasm</location>
        <location evidence="2">Cytoskeleton</location>
        <location evidence="2">Microtubule organizing center</location>
        <location evidence="2">Centrosome</location>
    </subcellularLocation>
</comment>
<feature type="coiled-coil region" evidence="8">
    <location>
        <begin position="42"/>
        <end position="157"/>
    </location>
</feature>
<dbReference type="Pfam" id="PF16574">
    <property type="entry name" value="CEP209_CC5"/>
    <property type="match status" value="1"/>
</dbReference>
<dbReference type="GO" id="GO:1905349">
    <property type="term" value="P:ciliary transition zone assembly"/>
    <property type="evidence" value="ECO:0007669"/>
    <property type="project" value="TreeGrafter"/>
</dbReference>
<feature type="region of interest" description="Disordered" evidence="9">
    <location>
        <begin position="1"/>
        <end position="26"/>
    </location>
</feature>
<evidence type="ECO:0000256" key="6">
    <source>
        <dbReference type="ARBA" id="ARBA00023212"/>
    </source>
</evidence>
<evidence type="ECO:0000256" key="4">
    <source>
        <dbReference type="ARBA" id="ARBA00022794"/>
    </source>
</evidence>
<keyword evidence="4" id="KW-0970">Cilium biogenesis/degradation</keyword>
<dbReference type="GO" id="GO:0043010">
    <property type="term" value="P:camera-type eye development"/>
    <property type="evidence" value="ECO:0007669"/>
    <property type="project" value="TreeGrafter"/>
</dbReference>
<dbReference type="InterPro" id="IPR032321">
    <property type="entry name" value="Cep209_CC5"/>
</dbReference>
<keyword evidence="12" id="KW-1185">Reference proteome</keyword>
<evidence type="ECO:0000256" key="2">
    <source>
        <dbReference type="ARBA" id="ARBA00004300"/>
    </source>
</evidence>
<feature type="coiled-coil region" evidence="8">
    <location>
        <begin position="1911"/>
        <end position="2009"/>
    </location>
</feature>
<feature type="region of interest" description="Disordered" evidence="9">
    <location>
        <begin position="1062"/>
        <end position="1081"/>
    </location>
</feature>
<dbReference type="PANTHER" id="PTHR18879:SF20">
    <property type="entry name" value="CENTROSOMAL PROTEIN OF 290 KDA"/>
    <property type="match status" value="1"/>
</dbReference>
<name>A0A8C7QSK5_ONCMY</name>
<protein>
    <submittedName>
        <fullName evidence="11">Centrosomal protein 290</fullName>
    </submittedName>
</protein>
<evidence type="ECO:0000313" key="12">
    <source>
        <dbReference type="Proteomes" id="UP000694395"/>
    </source>
</evidence>
<proteinExistence type="predicted"/>
<feature type="coiled-coil region" evidence="8">
    <location>
        <begin position="562"/>
        <end position="621"/>
    </location>
</feature>
<reference evidence="11" key="1">
    <citation type="submission" date="2020-07" db="EMBL/GenBank/DDBJ databases">
        <title>A long reads based de novo assembly of the rainbow trout Arlee double haploid line genome.</title>
        <authorList>
            <person name="Gao G."/>
            <person name="Palti Y."/>
        </authorList>
    </citation>
    <scope>NUCLEOTIDE SEQUENCE [LARGE SCALE GENOMIC DNA]</scope>
</reference>
<dbReference type="Ensembl" id="ENSOMYT00000044793.2">
    <property type="protein sequence ID" value="ENSOMYP00000041036.2"/>
    <property type="gene ID" value="ENSOMYG00000018312.2"/>
</dbReference>
<feature type="coiled-coil region" evidence="8">
    <location>
        <begin position="848"/>
        <end position="875"/>
    </location>
</feature>
<reference evidence="11" key="2">
    <citation type="submission" date="2025-08" db="UniProtKB">
        <authorList>
            <consortium name="Ensembl"/>
        </authorList>
    </citation>
    <scope>IDENTIFICATION</scope>
</reference>